<keyword evidence="4 6" id="KW-1133">Transmembrane helix</keyword>
<evidence type="ECO:0000259" key="7">
    <source>
        <dbReference type="Pfam" id="PF00892"/>
    </source>
</evidence>
<dbReference type="InterPro" id="IPR037185">
    <property type="entry name" value="EmrE-like"/>
</dbReference>
<feature type="domain" description="EamA" evidence="7">
    <location>
        <begin position="14"/>
        <end position="148"/>
    </location>
</feature>
<sequence length="311" mass="32833">MSSVAIQSTSQYQAGALAILFASLLWGTTGTAASFAHQVSPLAIGAFAMGFGGVIQAMLSWRSIRHQLHQILLFKLALAISSVALAVYPLAFYPSMKLSGVAVGTVISIASAPFFTVLMECLFSKGKRVSVQWWVSFVFGVVGIMMLVMAKSGGVVESDQTSYLFGIVLGLIAGLSYAIYSWVAKRMIDSGIKSQAALGSIFAGGAMLLLPSLAFTGENLFTGVTNASVSVYMAIVPMCLGYFAYGYGLRHVDVSSANLLTLFEPVVAAVLAVWIVGEKIAVSGWIGVGLIGVCLILQTLDKEANKPKQMT</sequence>
<feature type="domain" description="EamA" evidence="7">
    <location>
        <begin position="165"/>
        <end position="296"/>
    </location>
</feature>
<proteinExistence type="inferred from homology"/>
<feature type="transmembrane region" description="Helical" evidence="6">
    <location>
        <begin position="73"/>
        <end position="92"/>
    </location>
</feature>
<comment type="similarity">
    <text evidence="2">Belongs to the EamA transporter family.</text>
</comment>
<keyword evidence="5 6" id="KW-0472">Membrane</keyword>
<dbReference type="SUPFAM" id="SSF103481">
    <property type="entry name" value="Multidrug resistance efflux transporter EmrE"/>
    <property type="match status" value="2"/>
</dbReference>
<feature type="transmembrane region" description="Helical" evidence="6">
    <location>
        <begin position="42"/>
        <end position="61"/>
    </location>
</feature>
<organism evidence="8 9">
    <name type="scientific">Vibrio owensii CAIM 1854 = LMG 25443</name>
    <dbReference type="NCBI Taxonomy" id="1229493"/>
    <lineage>
        <taxon>Bacteria</taxon>
        <taxon>Pseudomonadati</taxon>
        <taxon>Pseudomonadota</taxon>
        <taxon>Gammaproteobacteria</taxon>
        <taxon>Vibrionales</taxon>
        <taxon>Vibrionaceae</taxon>
        <taxon>Vibrio</taxon>
    </lineage>
</organism>
<evidence type="ECO:0000313" key="8">
    <source>
        <dbReference type="EMBL" id="KIF54286.1"/>
    </source>
</evidence>
<dbReference type="EMBL" id="JPRD01000008">
    <property type="protein sequence ID" value="KIF54286.1"/>
    <property type="molecule type" value="Genomic_DNA"/>
</dbReference>
<feature type="transmembrane region" description="Helical" evidence="6">
    <location>
        <begin position="227"/>
        <end position="245"/>
    </location>
</feature>
<evidence type="ECO:0000256" key="5">
    <source>
        <dbReference type="ARBA" id="ARBA00023136"/>
    </source>
</evidence>
<dbReference type="AlphaFoldDB" id="A0A0C1ZMK9"/>
<evidence type="ECO:0000256" key="2">
    <source>
        <dbReference type="ARBA" id="ARBA00007362"/>
    </source>
</evidence>
<evidence type="ECO:0000256" key="3">
    <source>
        <dbReference type="ARBA" id="ARBA00022692"/>
    </source>
</evidence>
<comment type="caution">
    <text evidence="8">The sequence shown here is derived from an EMBL/GenBank/DDBJ whole genome shotgun (WGS) entry which is preliminary data.</text>
</comment>
<feature type="transmembrane region" description="Helical" evidence="6">
    <location>
        <begin position="131"/>
        <end position="150"/>
    </location>
</feature>
<dbReference type="InterPro" id="IPR050638">
    <property type="entry name" value="AA-Vitamin_Transporters"/>
</dbReference>
<dbReference type="Proteomes" id="UP000031586">
    <property type="component" value="Unassembled WGS sequence"/>
</dbReference>
<dbReference type="PATRIC" id="fig|1229493.5.peg.5798"/>
<dbReference type="PANTHER" id="PTHR32322:SF2">
    <property type="entry name" value="EAMA DOMAIN-CONTAINING PROTEIN"/>
    <property type="match status" value="1"/>
</dbReference>
<evidence type="ECO:0000256" key="4">
    <source>
        <dbReference type="ARBA" id="ARBA00022989"/>
    </source>
</evidence>
<feature type="transmembrane region" description="Helical" evidence="6">
    <location>
        <begin position="98"/>
        <end position="119"/>
    </location>
</feature>
<reference evidence="8 9" key="1">
    <citation type="submission" date="2014-07" db="EMBL/GenBank/DDBJ databases">
        <title>Unique and conserved regions in Vibrio harveyi and related species in comparison with the shrimp pathogen Vibrio harveyi CAIM 1792.</title>
        <authorList>
            <person name="Espinoza-Valles I."/>
            <person name="Vora G."/>
            <person name="Leekitcharoenphon P."/>
            <person name="Ussery D."/>
            <person name="Hoj L."/>
            <person name="Gomez-Gil B."/>
        </authorList>
    </citation>
    <scope>NUCLEOTIDE SEQUENCE [LARGE SCALE GENOMIC DNA]</scope>
    <source>
        <strain evidence="9">CAIM 1854 / LMG 25443</strain>
    </source>
</reference>
<dbReference type="Gene3D" id="1.10.3730.20">
    <property type="match status" value="1"/>
</dbReference>
<keyword evidence="3 6" id="KW-0812">Transmembrane</keyword>
<accession>A0A0C1ZMK9</accession>
<evidence type="ECO:0000256" key="1">
    <source>
        <dbReference type="ARBA" id="ARBA00004141"/>
    </source>
</evidence>
<feature type="transmembrane region" description="Helical" evidence="6">
    <location>
        <begin position="257"/>
        <end position="276"/>
    </location>
</feature>
<evidence type="ECO:0000313" key="9">
    <source>
        <dbReference type="Proteomes" id="UP000031586"/>
    </source>
</evidence>
<dbReference type="RefSeq" id="WP_020197471.1">
    <property type="nucleotide sequence ID" value="NZ_BAOH01000121.1"/>
</dbReference>
<dbReference type="PANTHER" id="PTHR32322">
    <property type="entry name" value="INNER MEMBRANE TRANSPORTER"/>
    <property type="match status" value="1"/>
</dbReference>
<name>A0A0C1ZMK9_9VIBR</name>
<dbReference type="InterPro" id="IPR000620">
    <property type="entry name" value="EamA_dom"/>
</dbReference>
<gene>
    <name evidence="8" type="ORF">H735_04365</name>
</gene>
<feature type="transmembrane region" description="Helical" evidence="6">
    <location>
        <begin position="282"/>
        <end position="300"/>
    </location>
</feature>
<dbReference type="GO" id="GO:0016020">
    <property type="term" value="C:membrane"/>
    <property type="evidence" value="ECO:0007669"/>
    <property type="project" value="UniProtKB-SubCell"/>
</dbReference>
<dbReference type="Pfam" id="PF00892">
    <property type="entry name" value="EamA"/>
    <property type="match status" value="2"/>
</dbReference>
<feature type="transmembrane region" description="Helical" evidence="6">
    <location>
        <begin position="196"/>
        <end position="215"/>
    </location>
</feature>
<comment type="subcellular location">
    <subcellularLocation>
        <location evidence="1">Membrane</location>
        <topology evidence="1">Multi-pass membrane protein</topology>
    </subcellularLocation>
</comment>
<evidence type="ECO:0000256" key="6">
    <source>
        <dbReference type="SAM" id="Phobius"/>
    </source>
</evidence>
<protein>
    <submittedName>
        <fullName evidence="8">Membrane protein</fullName>
    </submittedName>
</protein>
<feature type="transmembrane region" description="Helical" evidence="6">
    <location>
        <begin position="162"/>
        <end position="184"/>
    </location>
</feature>